<protein>
    <submittedName>
        <fullName evidence="5">Pentatricopeptide repeat-containing protein At5g66520</fullName>
    </submittedName>
</protein>
<proteinExistence type="predicted"/>
<organism evidence="4 5">
    <name type="scientific">Elaeis guineensis var. tenera</name>
    <name type="common">Oil palm</name>
    <dbReference type="NCBI Taxonomy" id="51953"/>
    <lineage>
        <taxon>Eukaryota</taxon>
        <taxon>Viridiplantae</taxon>
        <taxon>Streptophyta</taxon>
        <taxon>Embryophyta</taxon>
        <taxon>Tracheophyta</taxon>
        <taxon>Spermatophyta</taxon>
        <taxon>Magnoliopsida</taxon>
        <taxon>Liliopsida</taxon>
        <taxon>Arecaceae</taxon>
        <taxon>Arecoideae</taxon>
        <taxon>Cocoseae</taxon>
        <taxon>Elaeidinae</taxon>
        <taxon>Elaeis</taxon>
    </lineage>
</organism>
<dbReference type="AlphaFoldDB" id="A0A6I9QIX2"/>
<evidence type="ECO:0000313" key="5">
    <source>
        <dbReference type="RefSeq" id="XP_010910160.1"/>
    </source>
</evidence>
<dbReference type="FunFam" id="1.25.40.10:FF:000277">
    <property type="entry name" value="Pentatricopeptide repeat-containing protein, mitochondrial"/>
    <property type="match status" value="1"/>
</dbReference>
<dbReference type="GO" id="GO:0003723">
    <property type="term" value="F:RNA binding"/>
    <property type="evidence" value="ECO:0007669"/>
    <property type="project" value="InterPro"/>
</dbReference>
<evidence type="ECO:0000256" key="3">
    <source>
        <dbReference type="SAM" id="MobiDB-lite"/>
    </source>
</evidence>
<dbReference type="InterPro" id="IPR046960">
    <property type="entry name" value="PPR_At4g14850-like_plant"/>
</dbReference>
<feature type="repeat" description="PPR" evidence="2">
    <location>
        <begin position="166"/>
        <end position="200"/>
    </location>
</feature>
<name>A0A6I9QIX2_ELAGV</name>
<dbReference type="PANTHER" id="PTHR47926">
    <property type="entry name" value="PENTATRICOPEPTIDE REPEAT-CONTAINING PROTEIN"/>
    <property type="match status" value="1"/>
</dbReference>
<keyword evidence="1" id="KW-0677">Repeat</keyword>
<accession>A0A6I9QIX2</accession>
<dbReference type="GO" id="GO:0005737">
    <property type="term" value="C:cytoplasm"/>
    <property type="evidence" value="ECO:0007669"/>
    <property type="project" value="UniProtKB-ARBA"/>
</dbReference>
<dbReference type="PROSITE" id="PS51375">
    <property type="entry name" value="PPR"/>
    <property type="match status" value="5"/>
</dbReference>
<dbReference type="Pfam" id="PF20431">
    <property type="entry name" value="E_motif"/>
    <property type="match status" value="1"/>
</dbReference>
<dbReference type="InParanoid" id="A0A6I9QIX2"/>
<evidence type="ECO:0000313" key="4">
    <source>
        <dbReference type="Proteomes" id="UP000504607"/>
    </source>
</evidence>
<feature type="repeat" description="PPR" evidence="2">
    <location>
        <begin position="298"/>
        <end position="332"/>
    </location>
</feature>
<dbReference type="FunFam" id="1.25.40.10:FF:000348">
    <property type="entry name" value="Pentatricopeptide repeat-containing protein chloroplastic"/>
    <property type="match status" value="1"/>
</dbReference>
<dbReference type="InterPro" id="IPR046848">
    <property type="entry name" value="E_motif"/>
</dbReference>
<dbReference type="Pfam" id="PF01535">
    <property type="entry name" value="PPR"/>
    <property type="match status" value="3"/>
</dbReference>
<dbReference type="KEGG" id="egu:105036120"/>
<dbReference type="Gene3D" id="1.25.40.10">
    <property type="entry name" value="Tetratricopeptide repeat domain"/>
    <property type="match status" value="3"/>
</dbReference>
<feature type="repeat" description="PPR" evidence="2">
    <location>
        <begin position="135"/>
        <end position="165"/>
    </location>
</feature>
<dbReference type="OrthoDB" id="597215at2759"/>
<feature type="repeat" description="PPR" evidence="2">
    <location>
        <begin position="333"/>
        <end position="367"/>
    </location>
</feature>
<gene>
    <name evidence="5" type="primary">LOC105036120</name>
</gene>
<dbReference type="InterPro" id="IPR011990">
    <property type="entry name" value="TPR-like_helical_dom_sf"/>
</dbReference>
<dbReference type="NCBIfam" id="TIGR00756">
    <property type="entry name" value="PPR"/>
    <property type="match status" value="5"/>
</dbReference>
<dbReference type="Proteomes" id="UP000504607">
    <property type="component" value="Unplaced"/>
</dbReference>
<dbReference type="RefSeq" id="XP_010910160.1">
    <property type="nucleotide sequence ID" value="XM_010911858.3"/>
</dbReference>
<dbReference type="InterPro" id="IPR002885">
    <property type="entry name" value="PPR_rpt"/>
</dbReference>
<keyword evidence="4" id="KW-1185">Reference proteome</keyword>
<feature type="region of interest" description="Disordered" evidence="3">
    <location>
        <begin position="9"/>
        <end position="53"/>
    </location>
</feature>
<feature type="compositionally biased region" description="Pro residues" evidence="3">
    <location>
        <begin position="37"/>
        <end position="51"/>
    </location>
</feature>
<dbReference type="PANTHER" id="PTHR47926:SF436">
    <property type="entry name" value="PENTATRICOPEPTIDE REPEAT-CONTAINING PROTEIN ELI1, CHLOROPLASTIC-LIKE ISOFORM X2"/>
    <property type="match status" value="1"/>
</dbReference>
<feature type="repeat" description="PPR" evidence="2">
    <location>
        <begin position="62"/>
        <end position="96"/>
    </location>
</feature>
<sequence>MPLSRFILLPPSPLHSRRTTTKNTPDLHPQTLSYGLHPPPFPTSKPPPSPFPNLFDQTPPPSSFQCNTLIRAHTQSHLPEAALLLFQKMLSDGRAPPDKFTFPLVLKACAQLSALDEGEQIHCMILKSQSVPADDVYVTTSIIRMYAQCGKTDEAQRLFDGMPNRNVVTWNTMIDGFVKSNDMNSARRLFDEMPDRNVVSWNSLMGGYVRNELPHEALKIFIELQISGVVPDESTMVSVISAISDLGLLSIGRRVHGYIIRQKISLEDALGTALLNMYTKCGDIGDAYQVFLNIAEKNVGHWTSIIGGFAAHGLVEAALELFSEMLKLGVEPNHVTFIGVLSACSHGGLVNEGVEYFNLMRSCGIRPTVQHYGCLVDLLGRSGLLEEALELVGNVPMESGVVIWGTLLAACRNHGNIEIAEIVAQKLIEVESEYGSCYVLLSNLYAHMRRWEDFRRTRKMMEEKGVLKAPGFSWIEVDGGVQIFVAGDRFHVNRREIYCMLDDLKLNLRWAGYEPVTCARPGD</sequence>
<dbReference type="Pfam" id="PF13041">
    <property type="entry name" value="PPR_2"/>
    <property type="match status" value="2"/>
</dbReference>
<dbReference type="GO" id="GO:0016556">
    <property type="term" value="P:mRNA modification"/>
    <property type="evidence" value="ECO:0007669"/>
    <property type="project" value="UniProtKB-ARBA"/>
</dbReference>
<evidence type="ECO:0000256" key="2">
    <source>
        <dbReference type="PROSITE-ProRule" id="PRU00708"/>
    </source>
</evidence>
<evidence type="ECO:0000256" key="1">
    <source>
        <dbReference type="ARBA" id="ARBA00022737"/>
    </source>
</evidence>
<reference evidence="5" key="1">
    <citation type="submission" date="2025-08" db="UniProtKB">
        <authorList>
            <consortium name="RefSeq"/>
        </authorList>
    </citation>
    <scope>IDENTIFICATION</scope>
</reference>
<dbReference type="GeneID" id="105036120"/>